<comment type="caution">
    <text evidence="1">The sequence shown here is derived from an EMBL/GenBank/DDBJ whole genome shotgun (WGS) entry which is preliminary data.</text>
</comment>
<evidence type="ECO:0000313" key="1">
    <source>
        <dbReference type="EMBL" id="GAA4226144.1"/>
    </source>
</evidence>
<organism evidence="1 2">
    <name type="scientific">Actinomadura meridiana</name>
    <dbReference type="NCBI Taxonomy" id="559626"/>
    <lineage>
        <taxon>Bacteria</taxon>
        <taxon>Bacillati</taxon>
        <taxon>Actinomycetota</taxon>
        <taxon>Actinomycetes</taxon>
        <taxon>Streptosporangiales</taxon>
        <taxon>Thermomonosporaceae</taxon>
        <taxon>Actinomadura</taxon>
    </lineage>
</organism>
<name>A0ABP8BUC0_9ACTN</name>
<accession>A0ABP8BUC0</accession>
<reference evidence="2" key="1">
    <citation type="journal article" date="2019" name="Int. J. Syst. Evol. Microbiol.">
        <title>The Global Catalogue of Microorganisms (GCM) 10K type strain sequencing project: providing services to taxonomists for standard genome sequencing and annotation.</title>
        <authorList>
            <consortium name="The Broad Institute Genomics Platform"/>
            <consortium name="The Broad Institute Genome Sequencing Center for Infectious Disease"/>
            <person name="Wu L."/>
            <person name="Ma J."/>
        </authorList>
    </citation>
    <scope>NUCLEOTIDE SEQUENCE [LARGE SCALE GENOMIC DNA]</scope>
    <source>
        <strain evidence="2">JCM 17440</strain>
    </source>
</reference>
<dbReference type="RefSeq" id="WP_344890504.1">
    <property type="nucleotide sequence ID" value="NZ_BAABAS010000004.1"/>
</dbReference>
<evidence type="ECO:0000313" key="2">
    <source>
        <dbReference type="Proteomes" id="UP001501710"/>
    </source>
</evidence>
<gene>
    <name evidence="1" type="ORF">GCM10022254_10200</name>
</gene>
<protein>
    <submittedName>
        <fullName evidence="1">Uncharacterized protein</fullName>
    </submittedName>
</protein>
<sequence length="106" mass="12260">MPPLSQPCGTRSAYERHRRNRESACDACRAANLAHTQAWRRAYRELLKLPGVAAEHARVLESCEMPRRHEKAQRVLVRRHREDFRVLLDKELAEHALAAATRPEGR</sequence>
<keyword evidence="2" id="KW-1185">Reference proteome</keyword>
<dbReference type="EMBL" id="BAABAS010000004">
    <property type="protein sequence ID" value="GAA4226144.1"/>
    <property type="molecule type" value="Genomic_DNA"/>
</dbReference>
<proteinExistence type="predicted"/>
<dbReference type="Proteomes" id="UP001501710">
    <property type="component" value="Unassembled WGS sequence"/>
</dbReference>